<keyword evidence="6" id="KW-1185">Reference proteome</keyword>
<keyword evidence="3" id="KW-0326">Glycosidase</keyword>
<sequence>MQNPAFIDLYDVPFTVPKSRFLLRYEEDPAELKTEDQTLDLYYVRYEVPLQECLVARLPAGEIEIGWGFVRSAEWELAICENSCSIQLLNASAIEWVDLANIELHQLADSLRIFGNDFLTAESLQQTHLEFQKIADTYVREWMEKSPRVLTCRQEMTDFCWWVLGANQIALKIGENATMRTIVVPSMLGYVGLWQWDAYFIALGLQHGDIELAIAQLEIAFSPEPDGQLPDVVHEKGRLASSLDLPPCDLVSLRERGNLRYGEVVPLTKPPLGAWAAKQIIAELPPQQRAELMRKWYPILLANQQWWMRAENCDELGRPQYLHPYSSGLDDSPVFDASGAVVSPDLLAYLIVQEQILREWAAEIGVECPLDNLPQLRRWLADLWDDEQGAYFAQNHAGVRQYRTILSLLGCFAPGIDSSRLRQLSADIENPERFHARWPLPTVAQDDPSFAENTMWRGPTWVNTTYLVADGLESNGELELAAKLRESTLEMFAVAGGPVEYVNSRSGTRCRTATTCFGWSAALYIDLAVREKNENALGVSFTSPM</sequence>
<evidence type="ECO:0000256" key="3">
    <source>
        <dbReference type="ARBA" id="ARBA00023295"/>
    </source>
</evidence>
<comment type="similarity">
    <text evidence="1">Belongs to the glycosyl hydrolase 63 family.</text>
</comment>
<protein>
    <recommendedName>
        <fullName evidence="4">Mannosylglycerate hydrolase MGH1-like glycoside hydrolase domain-containing protein</fullName>
    </recommendedName>
</protein>
<evidence type="ECO:0000259" key="4">
    <source>
        <dbReference type="Pfam" id="PF22422"/>
    </source>
</evidence>
<dbReference type="Gene3D" id="1.50.10.10">
    <property type="match status" value="1"/>
</dbReference>
<evidence type="ECO:0000256" key="2">
    <source>
        <dbReference type="ARBA" id="ARBA00022801"/>
    </source>
</evidence>
<dbReference type="InterPro" id="IPR012341">
    <property type="entry name" value="6hp_glycosidase-like_sf"/>
</dbReference>
<gene>
    <name evidence="5" type="ORF">J2S36_001200</name>
</gene>
<dbReference type="Pfam" id="PF22422">
    <property type="entry name" value="MGH1-like_GH"/>
    <property type="match status" value="1"/>
</dbReference>
<dbReference type="InterPro" id="IPR008928">
    <property type="entry name" value="6-hairpin_glycosidase_sf"/>
</dbReference>
<dbReference type="PANTHER" id="PTHR10412">
    <property type="entry name" value="MANNOSYL-OLIGOSACCHARIDE GLUCOSIDASE"/>
    <property type="match status" value="1"/>
</dbReference>
<evidence type="ECO:0000313" key="6">
    <source>
        <dbReference type="Proteomes" id="UP001266099"/>
    </source>
</evidence>
<feature type="domain" description="Mannosylglycerate hydrolase MGH1-like glycoside hydrolase" evidence="4">
    <location>
        <begin position="190"/>
        <end position="520"/>
    </location>
</feature>
<reference evidence="5 6" key="1">
    <citation type="submission" date="2023-07" db="EMBL/GenBank/DDBJ databases">
        <title>Sequencing the genomes of 1000 actinobacteria strains.</title>
        <authorList>
            <person name="Klenk H.-P."/>
        </authorList>
    </citation>
    <scope>NUCLEOTIDE SEQUENCE [LARGE SCALE GENOMIC DNA]</scope>
    <source>
        <strain evidence="5 6">DSM 15539</strain>
    </source>
</reference>
<dbReference type="InterPro" id="IPR004888">
    <property type="entry name" value="Glycoside_hydrolase_63"/>
</dbReference>
<dbReference type="RefSeq" id="WP_309956499.1">
    <property type="nucleotide sequence ID" value="NZ_JAVDUJ010000001.1"/>
</dbReference>
<name>A0ABU1T2P7_9ACTO</name>
<dbReference type="SUPFAM" id="SSF48208">
    <property type="entry name" value="Six-hairpin glycosidases"/>
    <property type="match status" value="1"/>
</dbReference>
<keyword evidence="2" id="KW-0378">Hydrolase</keyword>
<comment type="caution">
    <text evidence="5">The sequence shown here is derived from an EMBL/GenBank/DDBJ whole genome shotgun (WGS) entry which is preliminary data.</text>
</comment>
<accession>A0ABU1T2P7</accession>
<dbReference type="Proteomes" id="UP001266099">
    <property type="component" value="Unassembled WGS sequence"/>
</dbReference>
<dbReference type="PANTHER" id="PTHR10412:SF11">
    <property type="entry name" value="MANNOSYL-OLIGOSACCHARIDE GLUCOSIDASE"/>
    <property type="match status" value="1"/>
</dbReference>
<proteinExistence type="inferred from homology"/>
<dbReference type="InterPro" id="IPR054491">
    <property type="entry name" value="MGH1-like_GH"/>
</dbReference>
<dbReference type="EMBL" id="JAVDUJ010000001">
    <property type="protein sequence ID" value="MDR6939657.1"/>
    <property type="molecule type" value="Genomic_DNA"/>
</dbReference>
<evidence type="ECO:0000313" key="5">
    <source>
        <dbReference type="EMBL" id="MDR6939657.1"/>
    </source>
</evidence>
<organism evidence="5 6">
    <name type="scientific">Arcanobacterium hippocoleae</name>
    <dbReference type="NCBI Taxonomy" id="149017"/>
    <lineage>
        <taxon>Bacteria</taxon>
        <taxon>Bacillati</taxon>
        <taxon>Actinomycetota</taxon>
        <taxon>Actinomycetes</taxon>
        <taxon>Actinomycetales</taxon>
        <taxon>Actinomycetaceae</taxon>
        <taxon>Arcanobacterium</taxon>
    </lineage>
</organism>
<evidence type="ECO:0000256" key="1">
    <source>
        <dbReference type="ARBA" id="ARBA00010833"/>
    </source>
</evidence>